<comment type="caution">
    <text evidence="2">The sequence shown here is derived from an EMBL/GenBank/DDBJ whole genome shotgun (WGS) entry which is preliminary data.</text>
</comment>
<protein>
    <recommendedName>
        <fullName evidence="1">YdhG-like domain-containing protein</fullName>
    </recommendedName>
</protein>
<keyword evidence="3" id="KW-1185">Reference proteome</keyword>
<dbReference type="EMBL" id="BAABGR010000003">
    <property type="protein sequence ID" value="GAA4510395.1"/>
    <property type="molecule type" value="Genomic_DNA"/>
</dbReference>
<evidence type="ECO:0000313" key="3">
    <source>
        <dbReference type="Proteomes" id="UP001500394"/>
    </source>
</evidence>
<reference evidence="3" key="1">
    <citation type="journal article" date="2019" name="Int. J. Syst. Evol. Microbiol.">
        <title>The Global Catalogue of Microorganisms (GCM) 10K type strain sequencing project: providing services to taxonomists for standard genome sequencing and annotation.</title>
        <authorList>
            <consortium name="The Broad Institute Genomics Platform"/>
            <consortium name="The Broad Institute Genome Sequencing Center for Infectious Disease"/>
            <person name="Wu L."/>
            <person name="Ma J."/>
        </authorList>
    </citation>
    <scope>NUCLEOTIDE SEQUENCE [LARGE SCALE GENOMIC DNA]</scope>
    <source>
        <strain evidence="3">JCM 17858</strain>
    </source>
</reference>
<evidence type="ECO:0000313" key="2">
    <source>
        <dbReference type="EMBL" id="GAA4510395.1"/>
    </source>
</evidence>
<proteinExistence type="predicted"/>
<dbReference type="RefSeq" id="WP_039054133.1">
    <property type="nucleotide sequence ID" value="NZ_BAABGR010000003.1"/>
</dbReference>
<dbReference type="Proteomes" id="UP001500394">
    <property type="component" value="Unassembled WGS sequence"/>
</dbReference>
<feature type="domain" description="YdhG-like" evidence="1">
    <location>
        <begin position="5"/>
        <end position="85"/>
    </location>
</feature>
<organism evidence="2 3">
    <name type="scientific">Sphingobacterium thermophilum</name>
    <dbReference type="NCBI Taxonomy" id="768534"/>
    <lineage>
        <taxon>Bacteria</taxon>
        <taxon>Pseudomonadati</taxon>
        <taxon>Bacteroidota</taxon>
        <taxon>Sphingobacteriia</taxon>
        <taxon>Sphingobacteriales</taxon>
        <taxon>Sphingobacteriaceae</taxon>
        <taxon>Sphingobacterium</taxon>
    </lineage>
</organism>
<dbReference type="Gene3D" id="3.90.1150.200">
    <property type="match status" value="1"/>
</dbReference>
<evidence type="ECO:0000259" key="1">
    <source>
        <dbReference type="Pfam" id="PF08818"/>
    </source>
</evidence>
<dbReference type="Pfam" id="PF08818">
    <property type="entry name" value="DUF1801"/>
    <property type="match status" value="1"/>
</dbReference>
<sequence>MFGNSIIGFGLYHYKYQSGHEGEAPIVGFSPRKSAISLYVYCGTPQQNELIARLGKMKKGKACIYIKKLDDIDINVLKALIKETIDFISMNYERIK</sequence>
<name>A0ABP8QTX8_9SPHI</name>
<accession>A0ABP8QTX8</accession>
<dbReference type="InterPro" id="IPR014922">
    <property type="entry name" value="YdhG-like"/>
</dbReference>
<dbReference type="SUPFAM" id="SSF159888">
    <property type="entry name" value="YdhG-like"/>
    <property type="match status" value="1"/>
</dbReference>
<gene>
    <name evidence="2" type="ORF">GCM10023173_01720</name>
</gene>